<name>A0A2P5B0F5_PARAD</name>
<sequence>MYQAVLELPPNCGFSLDMCRRNQMLSEKAVLSPSYLKTGTTILSLNFQIYPHRSTLYRHSVICDNGFWFPCCNGCLMFETKHRKG</sequence>
<evidence type="ECO:0000313" key="2">
    <source>
        <dbReference type="Proteomes" id="UP000237105"/>
    </source>
</evidence>
<dbReference type="STRING" id="3476.A0A2P5B0F5"/>
<dbReference type="EMBL" id="JXTB01000394">
    <property type="protein sequence ID" value="PON42297.1"/>
    <property type="molecule type" value="Genomic_DNA"/>
</dbReference>
<proteinExistence type="predicted"/>
<comment type="caution">
    <text evidence="1">The sequence shown here is derived from an EMBL/GenBank/DDBJ whole genome shotgun (WGS) entry which is preliminary data.</text>
</comment>
<evidence type="ECO:0000313" key="1">
    <source>
        <dbReference type="EMBL" id="PON42297.1"/>
    </source>
</evidence>
<dbReference type="Proteomes" id="UP000237105">
    <property type="component" value="Unassembled WGS sequence"/>
</dbReference>
<reference evidence="2" key="1">
    <citation type="submission" date="2016-06" db="EMBL/GenBank/DDBJ databases">
        <title>Parallel loss of symbiosis genes in relatives of nitrogen-fixing non-legume Parasponia.</title>
        <authorList>
            <person name="Van Velzen R."/>
            <person name="Holmer R."/>
            <person name="Bu F."/>
            <person name="Rutten L."/>
            <person name="Van Zeijl A."/>
            <person name="Liu W."/>
            <person name="Santuari L."/>
            <person name="Cao Q."/>
            <person name="Sharma T."/>
            <person name="Shen D."/>
            <person name="Roswanjaya Y."/>
            <person name="Wardhani T."/>
            <person name="Kalhor M.S."/>
            <person name="Jansen J."/>
            <person name="Van den Hoogen J."/>
            <person name="Gungor B."/>
            <person name="Hartog M."/>
            <person name="Hontelez J."/>
            <person name="Verver J."/>
            <person name="Yang W.-C."/>
            <person name="Schijlen E."/>
            <person name="Repin R."/>
            <person name="Schilthuizen M."/>
            <person name="Schranz E."/>
            <person name="Heidstra R."/>
            <person name="Miyata K."/>
            <person name="Fedorova E."/>
            <person name="Kohlen W."/>
            <person name="Bisseling T."/>
            <person name="Smit S."/>
            <person name="Geurts R."/>
        </authorList>
    </citation>
    <scope>NUCLEOTIDE SEQUENCE [LARGE SCALE GENOMIC DNA]</scope>
    <source>
        <strain evidence="2">cv. WU1-14</strain>
    </source>
</reference>
<dbReference type="OrthoDB" id="1719536at2759"/>
<dbReference type="AlphaFoldDB" id="A0A2P5B0F5"/>
<keyword evidence="2" id="KW-1185">Reference proteome</keyword>
<gene>
    <name evidence="1" type="ORF">PanWU01x14_282530</name>
</gene>
<protein>
    <submittedName>
        <fullName evidence="1">Uncharacterized protein</fullName>
    </submittedName>
</protein>
<accession>A0A2P5B0F5</accession>
<organism evidence="1 2">
    <name type="scientific">Parasponia andersonii</name>
    <name type="common">Sponia andersonii</name>
    <dbReference type="NCBI Taxonomy" id="3476"/>
    <lineage>
        <taxon>Eukaryota</taxon>
        <taxon>Viridiplantae</taxon>
        <taxon>Streptophyta</taxon>
        <taxon>Embryophyta</taxon>
        <taxon>Tracheophyta</taxon>
        <taxon>Spermatophyta</taxon>
        <taxon>Magnoliopsida</taxon>
        <taxon>eudicotyledons</taxon>
        <taxon>Gunneridae</taxon>
        <taxon>Pentapetalae</taxon>
        <taxon>rosids</taxon>
        <taxon>fabids</taxon>
        <taxon>Rosales</taxon>
        <taxon>Cannabaceae</taxon>
        <taxon>Parasponia</taxon>
    </lineage>
</organism>